<evidence type="ECO:0000259" key="10">
    <source>
        <dbReference type="Pfam" id="PF00370"/>
    </source>
</evidence>
<dbReference type="GO" id="GO:0004856">
    <property type="term" value="F:D-xylulokinase activity"/>
    <property type="evidence" value="ECO:0007669"/>
    <property type="project" value="UniProtKB-EC"/>
</dbReference>
<evidence type="ECO:0000256" key="2">
    <source>
        <dbReference type="ARBA" id="ARBA00022629"/>
    </source>
</evidence>
<dbReference type="EC" id="2.7.1.17" evidence="9"/>
<dbReference type="EMBL" id="JBHTCT010000026">
    <property type="protein sequence ID" value="MFC7365257.1"/>
    <property type="molecule type" value="Genomic_DNA"/>
</dbReference>
<dbReference type="PIRSF" id="PIRSF000538">
    <property type="entry name" value="GlpK"/>
    <property type="match status" value="1"/>
</dbReference>
<dbReference type="InterPro" id="IPR050406">
    <property type="entry name" value="FGGY_Carb_Kinase"/>
</dbReference>
<dbReference type="InterPro" id="IPR018484">
    <property type="entry name" value="FGGY_N"/>
</dbReference>
<dbReference type="SUPFAM" id="SSF53067">
    <property type="entry name" value="Actin-like ATPase domain"/>
    <property type="match status" value="2"/>
</dbReference>
<keyword evidence="6 9" id="KW-0067">ATP-binding</keyword>
<name>A0ABW2NDA2_9BACL</name>
<comment type="catalytic activity">
    <reaction evidence="9">
        <text>D-xylulose + ATP = D-xylulose 5-phosphate + ADP + H(+)</text>
        <dbReference type="Rhea" id="RHEA:10964"/>
        <dbReference type="ChEBI" id="CHEBI:15378"/>
        <dbReference type="ChEBI" id="CHEBI:17140"/>
        <dbReference type="ChEBI" id="CHEBI:30616"/>
        <dbReference type="ChEBI" id="CHEBI:57737"/>
        <dbReference type="ChEBI" id="CHEBI:456216"/>
        <dbReference type="EC" id="2.7.1.17"/>
    </reaction>
</comment>
<protein>
    <recommendedName>
        <fullName evidence="9">Xylulose kinase</fullName>
        <shortName evidence="9">Xylulokinase</shortName>
        <ecNumber evidence="9">2.7.1.17</ecNumber>
    </recommendedName>
</protein>
<feature type="domain" description="Carbohydrate kinase FGGY C-terminal" evidence="11">
    <location>
        <begin position="258"/>
        <end position="453"/>
    </location>
</feature>
<proteinExistence type="inferred from homology"/>
<dbReference type="Proteomes" id="UP001596483">
    <property type="component" value="Unassembled WGS sequence"/>
</dbReference>
<dbReference type="RefSeq" id="WP_157296183.1">
    <property type="nucleotide sequence ID" value="NZ_JBHTCT010000026.1"/>
</dbReference>
<keyword evidence="3 8" id="KW-0808">Transferase</keyword>
<evidence type="ECO:0000256" key="8">
    <source>
        <dbReference type="RuleBase" id="RU003733"/>
    </source>
</evidence>
<organism evidence="12 13">
    <name type="scientific">Bhargavaea changchunensis</name>
    <dbReference type="NCBI Taxonomy" id="2134037"/>
    <lineage>
        <taxon>Bacteria</taxon>
        <taxon>Bacillati</taxon>
        <taxon>Bacillota</taxon>
        <taxon>Bacilli</taxon>
        <taxon>Bacillales</taxon>
        <taxon>Caryophanaceae</taxon>
        <taxon>Bhargavaea</taxon>
    </lineage>
</organism>
<reference evidence="13" key="1">
    <citation type="journal article" date="2019" name="Int. J. Syst. Evol. Microbiol.">
        <title>The Global Catalogue of Microorganisms (GCM) 10K type strain sequencing project: providing services to taxonomists for standard genome sequencing and annotation.</title>
        <authorList>
            <consortium name="The Broad Institute Genomics Platform"/>
            <consortium name="The Broad Institute Genome Sequencing Center for Infectious Disease"/>
            <person name="Wu L."/>
            <person name="Ma J."/>
        </authorList>
    </citation>
    <scope>NUCLEOTIDE SEQUENCE [LARGE SCALE GENOMIC DNA]</scope>
    <source>
        <strain evidence="13">JCM 4738</strain>
    </source>
</reference>
<evidence type="ECO:0000256" key="6">
    <source>
        <dbReference type="ARBA" id="ARBA00022840"/>
    </source>
</evidence>
<keyword evidence="7 9" id="KW-0119">Carbohydrate metabolism</keyword>
<dbReference type="NCBIfam" id="TIGR01312">
    <property type="entry name" value="XylB"/>
    <property type="match status" value="1"/>
</dbReference>
<dbReference type="InterPro" id="IPR000577">
    <property type="entry name" value="Carb_kinase_FGGY"/>
</dbReference>
<comment type="similarity">
    <text evidence="1 8">Belongs to the FGGY kinase family.</text>
</comment>
<accession>A0ABW2NDA2</accession>
<keyword evidence="4 9" id="KW-0547">Nucleotide-binding</keyword>
<dbReference type="InterPro" id="IPR018483">
    <property type="entry name" value="Carb_kinase_FGGY_CS"/>
</dbReference>
<evidence type="ECO:0000256" key="3">
    <source>
        <dbReference type="ARBA" id="ARBA00022679"/>
    </source>
</evidence>
<dbReference type="CDD" id="cd07805">
    <property type="entry name" value="ASKHA_NBD_FGGY_CvXK-like"/>
    <property type="match status" value="1"/>
</dbReference>
<dbReference type="PANTHER" id="PTHR43095:SF5">
    <property type="entry name" value="XYLULOSE KINASE"/>
    <property type="match status" value="1"/>
</dbReference>
<evidence type="ECO:0000256" key="7">
    <source>
        <dbReference type="ARBA" id="ARBA00023277"/>
    </source>
</evidence>
<feature type="domain" description="Carbohydrate kinase FGGY N-terminal" evidence="10">
    <location>
        <begin position="4"/>
        <end position="248"/>
    </location>
</feature>
<evidence type="ECO:0000313" key="13">
    <source>
        <dbReference type="Proteomes" id="UP001596483"/>
    </source>
</evidence>
<gene>
    <name evidence="9 12" type="primary">xylB</name>
    <name evidence="12" type="ORF">ACFQQH_09025</name>
</gene>
<dbReference type="Pfam" id="PF02782">
    <property type="entry name" value="FGGY_C"/>
    <property type="match status" value="1"/>
</dbReference>
<keyword evidence="2 9" id="KW-0859">Xylose metabolism</keyword>
<comment type="caution">
    <text evidence="12">The sequence shown here is derived from an EMBL/GenBank/DDBJ whole genome shotgun (WGS) entry which is preliminary data.</text>
</comment>
<sequence length="512" mass="56161">MAQYILAHDLGTSGNKASLFTAEGKMVGSRIAAYGTRYFNEKWAEQNPEDWWEAVCRSTKELIDEQGIDPSEIKVVSFSGQMMGCLCVGKDGQPLRDSIIWADQRAVKQVKDLEKHLSQKEFYHIVGHRNTPSYGIQKLMWIRDNEPDIYEQTHKVLNAKDYIVYKLTGEFVTDYSDANGMGCFDLSNLTWSDRIVEASGINPEKLPALQPSTYIAGGVTEQASAATGMAVGTSVVIGAGDGVTANIGAGSVEEGKTYCSLGTSAWVTTTAKEPIFDPEMRTVTWAHAIPGYYAPNGTMQYAGGAVNWMKETVCTGEQAAADTEGRKVYDLINELVEQAPAGSNGLLFLPYLLGERAPRWDAASKGSYIGITSETTRAELLRSVMEGVTYNLGIILDILQSHIEIDELMLIGGGAKSEQWQQIIADVFGLKVTIPTILDEAGSMGAAIIGGVGAGLFEDFHVVDRFLDVSKTVEHNPEHREVYDRAKKRFDDMYFALRPVFEQHQSEGEMIG</sequence>
<evidence type="ECO:0000259" key="11">
    <source>
        <dbReference type="Pfam" id="PF02782"/>
    </source>
</evidence>
<dbReference type="PANTHER" id="PTHR43095">
    <property type="entry name" value="SUGAR KINASE"/>
    <property type="match status" value="1"/>
</dbReference>
<evidence type="ECO:0000256" key="4">
    <source>
        <dbReference type="ARBA" id="ARBA00022741"/>
    </source>
</evidence>
<dbReference type="InterPro" id="IPR043129">
    <property type="entry name" value="ATPase_NBD"/>
</dbReference>
<dbReference type="InterPro" id="IPR006000">
    <property type="entry name" value="Xylulokinase"/>
</dbReference>
<dbReference type="PROSITE" id="PS00445">
    <property type="entry name" value="FGGY_KINASES_2"/>
    <property type="match status" value="1"/>
</dbReference>
<evidence type="ECO:0000256" key="5">
    <source>
        <dbReference type="ARBA" id="ARBA00022777"/>
    </source>
</evidence>
<evidence type="ECO:0000256" key="9">
    <source>
        <dbReference type="RuleBase" id="RU364073"/>
    </source>
</evidence>
<keyword evidence="5 8" id="KW-0418">Kinase</keyword>
<evidence type="ECO:0000256" key="1">
    <source>
        <dbReference type="ARBA" id="ARBA00009156"/>
    </source>
</evidence>
<dbReference type="Pfam" id="PF00370">
    <property type="entry name" value="FGGY_N"/>
    <property type="match status" value="1"/>
</dbReference>
<evidence type="ECO:0000313" key="12">
    <source>
        <dbReference type="EMBL" id="MFC7365257.1"/>
    </source>
</evidence>
<keyword evidence="13" id="KW-1185">Reference proteome</keyword>
<dbReference type="Gene3D" id="3.30.420.40">
    <property type="match status" value="2"/>
</dbReference>
<dbReference type="InterPro" id="IPR018485">
    <property type="entry name" value="FGGY_C"/>
</dbReference>